<evidence type="ECO:0000313" key="1">
    <source>
        <dbReference type="EMBL" id="OMJ16637.1"/>
    </source>
</evidence>
<protein>
    <submittedName>
        <fullName evidence="1">Uncharacterized protein</fullName>
    </submittedName>
</protein>
<dbReference type="Proteomes" id="UP000187283">
    <property type="component" value="Unassembled WGS sequence"/>
</dbReference>
<reference evidence="1 2" key="1">
    <citation type="submission" date="2017-01" db="EMBL/GenBank/DDBJ databases">
        <authorList>
            <person name="Mah S.A."/>
            <person name="Swanson W.J."/>
            <person name="Moy G.W."/>
            <person name="Vacquier V.D."/>
        </authorList>
    </citation>
    <scope>NUCLEOTIDE SEQUENCE [LARGE SCALE GENOMIC DNA]</scope>
    <source>
        <strain evidence="1 2">GSMNP</strain>
    </source>
</reference>
<evidence type="ECO:0000313" key="2">
    <source>
        <dbReference type="Proteomes" id="UP000187283"/>
    </source>
</evidence>
<proteinExistence type="predicted"/>
<sequence>MDAFVAPLARYATFLPIFAIDATAKKNPGNSGVKISRQVASCSHTVDQKRNLFDSRSKFFPKTEAYTIPPSCPTPSLMAQFIPADNAPEACIPTANSID</sequence>
<dbReference type="AlphaFoldDB" id="A0A1R1XPS2"/>
<dbReference type="EMBL" id="LSSN01002279">
    <property type="protein sequence ID" value="OMJ16637.1"/>
    <property type="molecule type" value="Genomic_DNA"/>
</dbReference>
<organism evidence="1 2">
    <name type="scientific">Smittium culicis</name>
    <dbReference type="NCBI Taxonomy" id="133412"/>
    <lineage>
        <taxon>Eukaryota</taxon>
        <taxon>Fungi</taxon>
        <taxon>Fungi incertae sedis</taxon>
        <taxon>Zoopagomycota</taxon>
        <taxon>Kickxellomycotina</taxon>
        <taxon>Harpellomycetes</taxon>
        <taxon>Harpellales</taxon>
        <taxon>Legeriomycetaceae</taxon>
        <taxon>Smittium</taxon>
    </lineage>
</organism>
<gene>
    <name evidence="1" type="ORF">AYI70_g6473</name>
</gene>
<comment type="caution">
    <text evidence="1">The sequence shown here is derived from an EMBL/GenBank/DDBJ whole genome shotgun (WGS) entry which is preliminary data.</text>
</comment>
<name>A0A1R1XPS2_9FUNG</name>
<accession>A0A1R1XPS2</accession>
<keyword evidence="2" id="KW-1185">Reference proteome</keyword>